<organism evidence="7 8">
    <name type="scientific">Actinomyces bowdenii</name>
    <dbReference type="NCBI Taxonomy" id="131109"/>
    <lineage>
        <taxon>Bacteria</taxon>
        <taxon>Bacillati</taxon>
        <taxon>Actinomycetota</taxon>
        <taxon>Actinomycetes</taxon>
        <taxon>Actinomycetales</taxon>
        <taxon>Actinomycetaceae</taxon>
        <taxon>Actinomyces</taxon>
    </lineage>
</organism>
<protein>
    <recommendedName>
        <fullName evidence="4">Putative glucose-6-phosphate 1-epimerase</fullName>
        <ecNumber evidence="4">5.1.3.15</ecNumber>
    </recommendedName>
</protein>
<dbReference type="InterPro" id="IPR025532">
    <property type="entry name" value="G6P_1-epimerase"/>
</dbReference>
<dbReference type="PIRSF" id="PIRSF016020">
    <property type="entry name" value="PHexose_mutarotase"/>
    <property type="match status" value="1"/>
</dbReference>
<dbReference type="SUPFAM" id="SSF74650">
    <property type="entry name" value="Galactose mutarotase-like"/>
    <property type="match status" value="1"/>
</dbReference>
<dbReference type="Pfam" id="PF01263">
    <property type="entry name" value="Aldose_epim"/>
    <property type="match status" value="1"/>
</dbReference>
<dbReference type="Proteomes" id="UP000572528">
    <property type="component" value="Unassembled WGS sequence"/>
</dbReference>
<dbReference type="PANTHER" id="PTHR11122">
    <property type="entry name" value="APOSPORY-ASSOCIATED PROTEIN C-RELATED"/>
    <property type="match status" value="1"/>
</dbReference>
<evidence type="ECO:0000256" key="3">
    <source>
        <dbReference type="ARBA" id="ARBA00023235"/>
    </source>
</evidence>
<evidence type="ECO:0000313" key="7">
    <source>
        <dbReference type="EMBL" id="NYS69912.1"/>
    </source>
</evidence>
<feature type="active site" evidence="5">
    <location>
        <position position="265"/>
    </location>
</feature>
<proteinExistence type="inferred from homology"/>
<accession>A0A853ENM5</accession>
<comment type="catalytic activity">
    <reaction evidence="1">
        <text>alpha-D-glucose 6-phosphate = beta-D-glucose 6-phosphate</text>
        <dbReference type="Rhea" id="RHEA:16249"/>
        <dbReference type="ChEBI" id="CHEBI:58225"/>
        <dbReference type="ChEBI" id="CHEBI:58247"/>
        <dbReference type="EC" id="5.1.3.15"/>
    </reaction>
</comment>
<dbReference type="GO" id="GO:0005737">
    <property type="term" value="C:cytoplasm"/>
    <property type="evidence" value="ECO:0007669"/>
    <property type="project" value="TreeGrafter"/>
</dbReference>
<dbReference type="EMBL" id="JACBXV010000166">
    <property type="protein sequence ID" value="NYS69912.1"/>
    <property type="molecule type" value="Genomic_DNA"/>
</dbReference>
<evidence type="ECO:0000256" key="4">
    <source>
        <dbReference type="PIRNR" id="PIRNR016020"/>
    </source>
</evidence>
<dbReference type="InterPro" id="IPR008183">
    <property type="entry name" value="Aldose_1/G6P_1-epimerase"/>
</dbReference>
<dbReference type="PANTHER" id="PTHR11122:SF13">
    <property type="entry name" value="GLUCOSE-6-PHOSPHATE 1-EPIMERASE"/>
    <property type="match status" value="1"/>
</dbReference>
<dbReference type="RefSeq" id="WP_179901170.1">
    <property type="nucleotide sequence ID" value="NZ_JACBXV010000166.1"/>
</dbReference>
<evidence type="ECO:0000256" key="6">
    <source>
        <dbReference type="SAM" id="MobiDB-lite"/>
    </source>
</evidence>
<dbReference type="GO" id="GO:0047938">
    <property type="term" value="F:glucose-6-phosphate 1-epimerase activity"/>
    <property type="evidence" value="ECO:0007669"/>
    <property type="project" value="UniProtKB-UniRule"/>
</dbReference>
<dbReference type="Gene3D" id="2.70.98.10">
    <property type="match status" value="1"/>
</dbReference>
<evidence type="ECO:0000256" key="1">
    <source>
        <dbReference type="ARBA" id="ARBA00001096"/>
    </source>
</evidence>
<feature type="region of interest" description="Disordered" evidence="6">
    <location>
        <begin position="1"/>
        <end position="25"/>
    </location>
</feature>
<comment type="similarity">
    <text evidence="2 4">Belongs to the glucose-6-phosphate 1-epimerase family.</text>
</comment>
<gene>
    <name evidence="7" type="ORF">HZZ05_10405</name>
</gene>
<dbReference type="GO" id="GO:0005975">
    <property type="term" value="P:carbohydrate metabolic process"/>
    <property type="evidence" value="ECO:0007669"/>
    <property type="project" value="InterPro"/>
</dbReference>
<keyword evidence="3 4" id="KW-0413">Isomerase</keyword>
<name>A0A853ENM5_9ACTO</name>
<dbReference type="AlphaFoldDB" id="A0A853ENM5"/>
<sequence length="310" mass="32645">MISGPSCDPALRLPPSAALTPGRGGQPRLLIDAPAGSAEIHLHGATVTSWAPRGGREVLFTSRQAVFDGATAIRGGIPLCLPDFGAGIDGRAVVKHGWARTATWTLRSVEATPDQGVRALLSLSHDGLSLLYSVEVGSRLELTLSVRNTGPQARTVEAALHTYLSLHDVTVTRITGLEGAGYTDNLAQDPAAVQVQDGPVRINGPVDRIYDSASTVEVTDPGHGRRIIVSKRHAPSTIVWNPWSTLSAGLADMADDEFPTMVCVESAAVRQHAPLIAPGQSWSMQARIDVEPLNGPVAGHRPGPDATIEV</sequence>
<evidence type="ECO:0000313" key="8">
    <source>
        <dbReference type="Proteomes" id="UP000572528"/>
    </source>
</evidence>
<evidence type="ECO:0000256" key="5">
    <source>
        <dbReference type="PIRSR" id="PIRSR016020-1"/>
    </source>
</evidence>
<dbReference type="InterPro" id="IPR011013">
    <property type="entry name" value="Gal_mutarotase_sf_dom"/>
</dbReference>
<dbReference type="GO" id="GO:0030246">
    <property type="term" value="F:carbohydrate binding"/>
    <property type="evidence" value="ECO:0007669"/>
    <property type="project" value="UniProtKB-UniRule"/>
</dbReference>
<feature type="active site" evidence="5">
    <location>
        <position position="161"/>
    </location>
</feature>
<evidence type="ECO:0000256" key="2">
    <source>
        <dbReference type="ARBA" id="ARBA00005866"/>
    </source>
</evidence>
<dbReference type="CDD" id="cd09020">
    <property type="entry name" value="D-hex-6-P-epi_like"/>
    <property type="match status" value="1"/>
</dbReference>
<comment type="caution">
    <text evidence="7">The sequence shown here is derived from an EMBL/GenBank/DDBJ whole genome shotgun (WGS) entry which is preliminary data.</text>
</comment>
<reference evidence="7 8" key="1">
    <citation type="submission" date="2020-07" db="EMBL/GenBank/DDBJ databases">
        <title>MOT database genomes.</title>
        <authorList>
            <person name="Joseph S."/>
            <person name="Aduse-Opoku J."/>
            <person name="Hashim A."/>
            <person name="Wade W."/>
            <person name="Curtis M."/>
        </authorList>
    </citation>
    <scope>NUCLEOTIDE SEQUENCE [LARGE SCALE GENOMIC DNA]</scope>
    <source>
        <strain evidence="7 8">WMus004</strain>
    </source>
</reference>
<dbReference type="EC" id="5.1.3.15" evidence="4"/>
<dbReference type="InterPro" id="IPR014718">
    <property type="entry name" value="GH-type_carb-bd"/>
</dbReference>